<accession>A0A9Q5ZGG1</accession>
<dbReference type="EMBL" id="LAHD01000005">
    <property type="protein sequence ID" value="PHK06773.1"/>
    <property type="molecule type" value="Genomic_DNA"/>
</dbReference>
<protein>
    <submittedName>
        <fullName evidence="1">Uncharacterized protein</fullName>
    </submittedName>
</protein>
<proteinExistence type="predicted"/>
<dbReference type="RefSeq" id="WP_099066559.1">
    <property type="nucleotide sequence ID" value="NZ_LAHD01000005.1"/>
</dbReference>
<organism evidence="1 2">
    <name type="scientific">Nostoc linckia z8</name>
    <dbReference type="NCBI Taxonomy" id="1628746"/>
    <lineage>
        <taxon>Bacteria</taxon>
        <taxon>Bacillati</taxon>
        <taxon>Cyanobacteriota</taxon>
        <taxon>Cyanophyceae</taxon>
        <taxon>Nostocales</taxon>
        <taxon>Nostocaceae</taxon>
        <taxon>Nostoc</taxon>
    </lineage>
</organism>
<name>A0A9Q5ZGG1_NOSLI</name>
<reference evidence="1 2" key="1">
    <citation type="submission" date="2015-02" db="EMBL/GenBank/DDBJ databases">
        <title>Nostoc linckia genome annotation.</title>
        <authorList>
            <person name="Zhou Z."/>
        </authorList>
    </citation>
    <scope>NUCLEOTIDE SEQUENCE [LARGE SCALE GENOMIC DNA]</scope>
    <source>
        <strain evidence="2">z8</strain>
    </source>
</reference>
<dbReference type="Proteomes" id="UP000222310">
    <property type="component" value="Unassembled WGS sequence"/>
</dbReference>
<evidence type="ECO:0000313" key="1">
    <source>
        <dbReference type="EMBL" id="PHK06773.1"/>
    </source>
</evidence>
<dbReference type="GeneID" id="57094333"/>
<sequence length="170" mass="18653">MQDSDATPNLSPEIQASIQALSEGKAIHQISQIVQGLVNQQLENYLIDFERTIAQSNATTIQLMQQELERVKNESATVKGALQRLSSAVAPNIPANAEVVTFRQAIQNLETCGSILPSDAEIAAAQLKIQQNHAWSLFRQSIAKIVVKKLEQIFCKPQTSTEPTGTTKRT</sequence>
<comment type="caution">
    <text evidence="1">The sequence shown here is derived from an EMBL/GenBank/DDBJ whole genome shotgun (WGS) entry which is preliminary data.</text>
</comment>
<gene>
    <name evidence="1" type="ORF">VF08_03305</name>
</gene>
<evidence type="ECO:0000313" key="2">
    <source>
        <dbReference type="Proteomes" id="UP000222310"/>
    </source>
</evidence>
<dbReference type="AlphaFoldDB" id="A0A9Q5ZGG1"/>